<feature type="transmembrane region" description="Helical" evidence="1">
    <location>
        <begin position="7"/>
        <end position="26"/>
    </location>
</feature>
<dbReference type="KEGG" id="aace:A0U92_12015"/>
<evidence type="ECO:0000256" key="1">
    <source>
        <dbReference type="SAM" id="Phobius"/>
    </source>
</evidence>
<keyword evidence="1" id="KW-0812">Transmembrane</keyword>
<name>A0A1U9KHY3_ACEAC</name>
<keyword evidence="1" id="KW-1133">Transmembrane helix</keyword>
<dbReference type="Proteomes" id="UP000188937">
    <property type="component" value="Chromosome"/>
</dbReference>
<evidence type="ECO:0000313" key="2">
    <source>
        <dbReference type="EMBL" id="AQS85393.1"/>
    </source>
</evidence>
<proteinExistence type="predicted"/>
<dbReference type="AlphaFoldDB" id="A0A1U9KHY3"/>
<organism evidence="2 3">
    <name type="scientific">Acetobacter aceti</name>
    <dbReference type="NCBI Taxonomy" id="435"/>
    <lineage>
        <taxon>Bacteria</taxon>
        <taxon>Pseudomonadati</taxon>
        <taxon>Pseudomonadota</taxon>
        <taxon>Alphaproteobacteria</taxon>
        <taxon>Acetobacterales</taxon>
        <taxon>Acetobacteraceae</taxon>
        <taxon>Acetobacter</taxon>
        <taxon>Acetobacter subgen. Acetobacter</taxon>
    </lineage>
</organism>
<reference evidence="2 3" key="1">
    <citation type="submission" date="2016-03" db="EMBL/GenBank/DDBJ databases">
        <title>Acetic acid bacteria sequencing.</title>
        <authorList>
            <person name="Brandt J."/>
            <person name="Jakob F."/>
            <person name="Vogel R.F."/>
        </authorList>
    </citation>
    <scope>NUCLEOTIDE SEQUENCE [LARGE SCALE GENOMIC DNA]</scope>
    <source>
        <strain evidence="2 3">TMW2.1153</strain>
    </source>
</reference>
<keyword evidence="3" id="KW-1185">Reference proteome</keyword>
<keyword evidence="1" id="KW-0472">Membrane</keyword>
<dbReference type="OrthoDB" id="7223136at2"/>
<protein>
    <submittedName>
        <fullName evidence="2">Uncharacterized protein</fullName>
    </submittedName>
</protein>
<dbReference type="EMBL" id="CP014692">
    <property type="protein sequence ID" value="AQS85393.1"/>
    <property type="molecule type" value="Genomic_DNA"/>
</dbReference>
<sequence length="156" mass="17128">MRKETAFIITFLVFTIGTALVIWMAALPNFVAVRFPEVTAGKVVTGPMRQSRPLTQGEVAMLNDWFRHHPGGWGPLSQTPPSSGDARVELEGTTDGHADPIVLTLWTGISAADWNNTVFLESPDGSKVRTESFSDKDFEPLRKLADGQVFPRSAFP</sequence>
<gene>
    <name evidence="2" type="ORF">A0U92_12015</name>
</gene>
<evidence type="ECO:0000313" key="3">
    <source>
        <dbReference type="Proteomes" id="UP000188937"/>
    </source>
</evidence>
<dbReference type="STRING" id="435.A0U92_12015"/>
<accession>A0A1U9KHY3</accession>
<dbReference type="RefSeq" id="WP_077813445.1">
    <property type="nucleotide sequence ID" value="NZ_CP014692.1"/>
</dbReference>